<evidence type="ECO:0000313" key="3">
    <source>
        <dbReference type="EMBL" id="KAK1696309.1"/>
    </source>
</evidence>
<protein>
    <recommendedName>
        <fullName evidence="5">F-box domain-containing protein</fullName>
    </recommendedName>
</protein>
<accession>A0AAD8U217</accession>
<feature type="domain" description="F-box associated beta-propeller type 3" evidence="2">
    <location>
        <begin position="87"/>
        <end position="277"/>
    </location>
</feature>
<name>A0AAD8U217_LOLMU</name>
<dbReference type="PANTHER" id="PTHR31672:SF13">
    <property type="entry name" value="F-BOX PROTEIN CPR30-LIKE"/>
    <property type="match status" value="1"/>
</dbReference>
<gene>
    <name evidence="3" type="ORF">QYE76_013006</name>
</gene>
<dbReference type="InterPro" id="IPR017451">
    <property type="entry name" value="F-box-assoc_interact_dom"/>
</dbReference>
<keyword evidence="4" id="KW-1185">Reference proteome</keyword>
<dbReference type="SUPFAM" id="SSF81383">
    <property type="entry name" value="F-box domain"/>
    <property type="match status" value="1"/>
</dbReference>
<dbReference type="Pfam" id="PF00646">
    <property type="entry name" value="F-box"/>
    <property type="match status" value="1"/>
</dbReference>
<dbReference type="PANTHER" id="PTHR31672">
    <property type="entry name" value="BNACNNG10540D PROTEIN"/>
    <property type="match status" value="1"/>
</dbReference>
<dbReference type="InterPro" id="IPR013187">
    <property type="entry name" value="F-box-assoc_dom_typ3"/>
</dbReference>
<evidence type="ECO:0000259" key="1">
    <source>
        <dbReference type="Pfam" id="PF00646"/>
    </source>
</evidence>
<dbReference type="InterPro" id="IPR036047">
    <property type="entry name" value="F-box-like_dom_sf"/>
</dbReference>
<evidence type="ECO:0008006" key="5">
    <source>
        <dbReference type="Google" id="ProtNLM"/>
    </source>
</evidence>
<dbReference type="InterPro" id="IPR050796">
    <property type="entry name" value="SCF_F-box_component"/>
</dbReference>
<dbReference type="Gene3D" id="1.20.1280.50">
    <property type="match status" value="1"/>
</dbReference>
<evidence type="ECO:0000259" key="2">
    <source>
        <dbReference type="Pfam" id="PF08268"/>
    </source>
</evidence>
<dbReference type="InterPro" id="IPR001810">
    <property type="entry name" value="F-box_dom"/>
</dbReference>
<sequence length="367" mass="41291">MDRVSTDVLVQILQRLPHSCRRRGRYVCRRWRDVVNNRITETHSSPKLLIWSNRLAVAYVADDLSPSSTGSCTELRRIAETGAHHRLIGTCNGLLCVCVDRRVLGGTVTVANPATGETLHLPLLPCAGQFIGYLGWKEWDDADAYSFAYLPTTGQFKVVHVPCSYEQVYDYRTVHVFTLGRTTWREVSVGTGDAMCKLAAGVVAVDGMSMIYWVTITRGASAKIVSFDLTDDRIVSTTTPVPARHDRCRLAEVHERLGYVVWPDVWVLGDGNRWSHRYNFEQGIPRRHFVYGEYVLTCKRLSFHAHRPNGTPASGQDMVQIGEHDEGTLVATMVAAPQTYYRDGDSYVTFPYVETLEPLSLYAKKND</sequence>
<evidence type="ECO:0000313" key="4">
    <source>
        <dbReference type="Proteomes" id="UP001231189"/>
    </source>
</evidence>
<dbReference type="Pfam" id="PF08268">
    <property type="entry name" value="FBA_3"/>
    <property type="match status" value="1"/>
</dbReference>
<dbReference type="NCBIfam" id="TIGR01640">
    <property type="entry name" value="F_box_assoc_1"/>
    <property type="match status" value="1"/>
</dbReference>
<proteinExistence type="predicted"/>
<reference evidence="3" key="1">
    <citation type="submission" date="2023-07" db="EMBL/GenBank/DDBJ databases">
        <title>A chromosome-level genome assembly of Lolium multiflorum.</title>
        <authorList>
            <person name="Chen Y."/>
            <person name="Copetti D."/>
            <person name="Kolliker R."/>
            <person name="Studer B."/>
        </authorList>
    </citation>
    <scope>NUCLEOTIDE SEQUENCE</scope>
    <source>
        <strain evidence="3">02402/16</strain>
        <tissue evidence="3">Leaf</tissue>
    </source>
</reference>
<comment type="caution">
    <text evidence="3">The sequence shown here is derived from an EMBL/GenBank/DDBJ whole genome shotgun (WGS) entry which is preliminary data.</text>
</comment>
<dbReference type="EMBL" id="JAUUTY010000001">
    <property type="protein sequence ID" value="KAK1696309.1"/>
    <property type="molecule type" value="Genomic_DNA"/>
</dbReference>
<organism evidence="3 4">
    <name type="scientific">Lolium multiflorum</name>
    <name type="common">Italian ryegrass</name>
    <name type="synonym">Lolium perenne subsp. multiflorum</name>
    <dbReference type="NCBI Taxonomy" id="4521"/>
    <lineage>
        <taxon>Eukaryota</taxon>
        <taxon>Viridiplantae</taxon>
        <taxon>Streptophyta</taxon>
        <taxon>Embryophyta</taxon>
        <taxon>Tracheophyta</taxon>
        <taxon>Spermatophyta</taxon>
        <taxon>Magnoliopsida</taxon>
        <taxon>Liliopsida</taxon>
        <taxon>Poales</taxon>
        <taxon>Poaceae</taxon>
        <taxon>BOP clade</taxon>
        <taxon>Pooideae</taxon>
        <taxon>Poodae</taxon>
        <taxon>Poeae</taxon>
        <taxon>Poeae Chloroplast Group 2 (Poeae type)</taxon>
        <taxon>Loliodinae</taxon>
        <taxon>Loliinae</taxon>
        <taxon>Lolium</taxon>
    </lineage>
</organism>
<feature type="domain" description="F-box" evidence="1">
    <location>
        <begin position="6"/>
        <end position="38"/>
    </location>
</feature>
<dbReference type="Proteomes" id="UP001231189">
    <property type="component" value="Unassembled WGS sequence"/>
</dbReference>
<dbReference type="AlphaFoldDB" id="A0AAD8U217"/>